<proteinExistence type="predicted"/>
<reference evidence="1" key="2">
    <citation type="submission" date="2021-01" db="UniProtKB">
        <authorList>
            <consortium name="EnsemblPlants"/>
        </authorList>
    </citation>
    <scope>IDENTIFICATION</scope>
</reference>
<dbReference type="AlphaFoldDB" id="A0A7N2MY12"/>
<sequence>MKVTAIHITFTIELLTGFGEIELMGWKIQWIDVALEATPEVVTGEMNQEFVETFVKPKGNIRPSRGIGQRDPLTPYLFLLCLEGLNRMLQKAAADDHIRDLQVIQSILTLYEQASSQKLNKEKTTIFFSKAVDEETKDLISNFLEVLEVKKYEKYLDLSTVKGEQRKIYWKKWEILCKPKWEGGMRFKDLVKFNEAMLARESILKPREAISVGMRWRLGDGKRIKIYIDNWLLGSGSAKVVSPCVPALEGANVDFLINPDTGTWDCNLIDQHFLWFEAQWIKAIPLYVSRQVDSLIWPWCKNGEYSLKTGYQQLCEDEGSGDASISLTSYQKKFWNHIWKLRVPNKILTSL</sequence>
<dbReference type="PANTHER" id="PTHR33116:SF86">
    <property type="entry name" value="REVERSE TRANSCRIPTASE DOMAIN-CONTAINING PROTEIN"/>
    <property type="match status" value="1"/>
</dbReference>
<evidence type="ECO:0008006" key="3">
    <source>
        <dbReference type="Google" id="ProtNLM"/>
    </source>
</evidence>
<dbReference type="EnsemblPlants" id="QL11p033599:mrna">
    <property type="protein sequence ID" value="QL11p033599:mrna"/>
    <property type="gene ID" value="QL11p033599"/>
</dbReference>
<evidence type="ECO:0000313" key="2">
    <source>
        <dbReference type="Proteomes" id="UP000594261"/>
    </source>
</evidence>
<evidence type="ECO:0000313" key="1">
    <source>
        <dbReference type="EnsemblPlants" id="QL11p033599:mrna"/>
    </source>
</evidence>
<keyword evidence="2" id="KW-1185">Reference proteome</keyword>
<dbReference type="PANTHER" id="PTHR33116">
    <property type="entry name" value="REVERSE TRANSCRIPTASE ZINC-BINDING DOMAIN-CONTAINING PROTEIN-RELATED-RELATED"/>
    <property type="match status" value="1"/>
</dbReference>
<accession>A0A7N2MY12</accession>
<protein>
    <recommendedName>
        <fullName evidence="3">Reverse transcriptase domain-containing protein</fullName>
    </recommendedName>
</protein>
<dbReference type="Gramene" id="QL11p033599:mrna">
    <property type="protein sequence ID" value="QL11p033599:mrna"/>
    <property type="gene ID" value="QL11p033599"/>
</dbReference>
<dbReference type="EMBL" id="LRBV02000011">
    <property type="status" value="NOT_ANNOTATED_CDS"/>
    <property type="molecule type" value="Genomic_DNA"/>
</dbReference>
<dbReference type="Proteomes" id="UP000594261">
    <property type="component" value="Chromosome 11"/>
</dbReference>
<reference evidence="1 2" key="1">
    <citation type="journal article" date="2016" name="G3 (Bethesda)">
        <title>First Draft Assembly and Annotation of the Genome of a California Endemic Oak Quercus lobata Nee (Fagaceae).</title>
        <authorList>
            <person name="Sork V.L."/>
            <person name="Fitz-Gibbon S.T."/>
            <person name="Puiu D."/>
            <person name="Crepeau M."/>
            <person name="Gugger P.F."/>
            <person name="Sherman R."/>
            <person name="Stevens K."/>
            <person name="Langley C.H."/>
            <person name="Pellegrini M."/>
            <person name="Salzberg S.L."/>
        </authorList>
    </citation>
    <scope>NUCLEOTIDE SEQUENCE [LARGE SCALE GENOMIC DNA]</scope>
    <source>
        <strain evidence="1 2">cv. SW786</strain>
    </source>
</reference>
<dbReference type="InParanoid" id="A0A7N2MY12"/>
<name>A0A7N2MY12_QUELO</name>
<organism evidence="1 2">
    <name type="scientific">Quercus lobata</name>
    <name type="common">Valley oak</name>
    <dbReference type="NCBI Taxonomy" id="97700"/>
    <lineage>
        <taxon>Eukaryota</taxon>
        <taxon>Viridiplantae</taxon>
        <taxon>Streptophyta</taxon>
        <taxon>Embryophyta</taxon>
        <taxon>Tracheophyta</taxon>
        <taxon>Spermatophyta</taxon>
        <taxon>Magnoliopsida</taxon>
        <taxon>eudicotyledons</taxon>
        <taxon>Gunneridae</taxon>
        <taxon>Pentapetalae</taxon>
        <taxon>rosids</taxon>
        <taxon>fabids</taxon>
        <taxon>Fagales</taxon>
        <taxon>Fagaceae</taxon>
        <taxon>Quercus</taxon>
    </lineage>
</organism>